<comment type="similarity">
    <text evidence="7 8">Belongs to the PINc/VapC protein family.</text>
</comment>
<dbReference type="InterPro" id="IPR002716">
    <property type="entry name" value="PIN_dom"/>
</dbReference>
<dbReference type="InterPro" id="IPR050556">
    <property type="entry name" value="Type_II_TA_system_RNase"/>
</dbReference>
<accession>A0A1H3M2H7</accession>
<keyword evidence="3 8" id="KW-0540">Nuclease</keyword>
<dbReference type="Proteomes" id="UP000199286">
    <property type="component" value="Unassembled WGS sequence"/>
</dbReference>
<gene>
    <name evidence="8" type="primary">vapC</name>
    <name evidence="10" type="ORF">SAMN05444340_11570</name>
</gene>
<dbReference type="OrthoDB" id="9804823at2"/>
<dbReference type="EMBL" id="FNPF01000015">
    <property type="protein sequence ID" value="SDY70776.1"/>
    <property type="molecule type" value="Genomic_DNA"/>
</dbReference>
<dbReference type="AlphaFoldDB" id="A0A1H3M2H7"/>
<dbReference type="EC" id="3.1.-.-" evidence="8"/>
<evidence type="ECO:0000313" key="11">
    <source>
        <dbReference type="Proteomes" id="UP000199286"/>
    </source>
</evidence>
<keyword evidence="2 8" id="KW-1277">Toxin-antitoxin system</keyword>
<dbReference type="InterPro" id="IPR022907">
    <property type="entry name" value="VapC_family"/>
</dbReference>
<dbReference type="GO" id="GO:0016787">
    <property type="term" value="F:hydrolase activity"/>
    <property type="evidence" value="ECO:0007669"/>
    <property type="project" value="UniProtKB-KW"/>
</dbReference>
<evidence type="ECO:0000256" key="4">
    <source>
        <dbReference type="ARBA" id="ARBA00022723"/>
    </source>
</evidence>
<dbReference type="GO" id="GO:0004540">
    <property type="term" value="F:RNA nuclease activity"/>
    <property type="evidence" value="ECO:0007669"/>
    <property type="project" value="InterPro"/>
</dbReference>
<dbReference type="Gene3D" id="3.40.50.1010">
    <property type="entry name" value="5'-nuclease"/>
    <property type="match status" value="1"/>
</dbReference>
<evidence type="ECO:0000313" key="10">
    <source>
        <dbReference type="EMBL" id="SDY70776.1"/>
    </source>
</evidence>
<dbReference type="Pfam" id="PF01850">
    <property type="entry name" value="PIN"/>
    <property type="match status" value="1"/>
</dbReference>
<dbReference type="CDD" id="cd18731">
    <property type="entry name" value="PIN_NgFitB-like"/>
    <property type="match status" value="1"/>
</dbReference>
<evidence type="ECO:0000256" key="3">
    <source>
        <dbReference type="ARBA" id="ARBA00022722"/>
    </source>
</evidence>
<name>A0A1H3M2H7_9RHOB</name>
<dbReference type="RefSeq" id="WP_089884754.1">
    <property type="nucleotide sequence ID" value="NZ_FNPF01000015.1"/>
</dbReference>
<proteinExistence type="inferred from homology"/>
<evidence type="ECO:0000256" key="5">
    <source>
        <dbReference type="ARBA" id="ARBA00022801"/>
    </source>
</evidence>
<dbReference type="PANTHER" id="PTHR33653">
    <property type="entry name" value="RIBONUCLEASE VAPC2"/>
    <property type="match status" value="1"/>
</dbReference>
<evidence type="ECO:0000259" key="9">
    <source>
        <dbReference type="Pfam" id="PF01850"/>
    </source>
</evidence>
<keyword evidence="4 8" id="KW-0479">Metal-binding</keyword>
<evidence type="ECO:0000256" key="6">
    <source>
        <dbReference type="ARBA" id="ARBA00022842"/>
    </source>
</evidence>
<keyword evidence="5 8" id="KW-0378">Hydrolase</keyword>
<feature type="domain" description="PIN" evidence="9">
    <location>
        <begin position="2"/>
        <end position="124"/>
    </location>
</feature>
<dbReference type="InterPro" id="IPR029060">
    <property type="entry name" value="PIN-like_dom_sf"/>
</dbReference>
<feature type="binding site" evidence="8">
    <location>
        <position position="5"/>
    </location>
    <ligand>
        <name>Mg(2+)</name>
        <dbReference type="ChEBI" id="CHEBI:18420"/>
    </ligand>
</feature>
<dbReference type="SUPFAM" id="SSF88723">
    <property type="entry name" value="PIN domain-like"/>
    <property type="match status" value="1"/>
</dbReference>
<keyword evidence="8" id="KW-0800">Toxin</keyword>
<dbReference type="STRING" id="321339.SAMN05444340_11570"/>
<comment type="function">
    <text evidence="8">Toxic component of a toxin-antitoxin (TA) system. An RNase.</text>
</comment>
<dbReference type="PANTHER" id="PTHR33653:SF1">
    <property type="entry name" value="RIBONUCLEASE VAPC2"/>
    <property type="match status" value="1"/>
</dbReference>
<feature type="binding site" evidence="8">
    <location>
        <position position="104"/>
    </location>
    <ligand>
        <name>Mg(2+)</name>
        <dbReference type="ChEBI" id="CHEBI:18420"/>
    </ligand>
</feature>
<organism evidence="10 11">
    <name type="scientific">Citreimonas salinaria</name>
    <dbReference type="NCBI Taxonomy" id="321339"/>
    <lineage>
        <taxon>Bacteria</taxon>
        <taxon>Pseudomonadati</taxon>
        <taxon>Pseudomonadota</taxon>
        <taxon>Alphaproteobacteria</taxon>
        <taxon>Rhodobacterales</taxon>
        <taxon>Roseobacteraceae</taxon>
        <taxon>Citreimonas</taxon>
    </lineage>
</organism>
<evidence type="ECO:0000256" key="2">
    <source>
        <dbReference type="ARBA" id="ARBA00022649"/>
    </source>
</evidence>
<keyword evidence="6 8" id="KW-0460">Magnesium</keyword>
<evidence type="ECO:0000256" key="8">
    <source>
        <dbReference type="HAMAP-Rule" id="MF_00265"/>
    </source>
</evidence>
<comment type="cofactor">
    <cofactor evidence="1 8">
        <name>Mg(2+)</name>
        <dbReference type="ChEBI" id="CHEBI:18420"/>
    </cofactor>
</comment>
<reference evidence="10 11" key="1">
    <citation type="submission" date="2016-10" db="EMBL/GenBank/DDBJ databases">
        <authorList>
            <person name="de Groot N.N."/>
        </authorList>
    </citation>
    <scope>NUCLEOTIDE SEQUENCE [LARGE SCALE GENOMIC DNA]</scope>
    <source>
        <strain evidence="10 11">DSM 26880</strain>
    </source>
</reference>
<keyword evidence="11" id="KW-1185">Reference proteome</keyword>
<protein>
    <recommendedName>
        <fullName evidence="8">Ribonuclease VapC</fullName>
        <shortName evidence="8">RNase VapC</shortName>
        <ecNumber evidence="8">3.1.-.-</ecNumber>
    </recommendedName>
    <alternativeName>
        <fullName evidence="8">Toxin VapC</fullName>
    </alternativeName>
</protein>
<evidence type="ECO:0000256" key="1">
    <source>
        <dbReference type="ARBA" id="ARBA00001946"/>
    </source>
</evidence>
<dbReference type="GO" id="GO:0090729">
    <property type="term" value="F:toxin activity"/>
    <property type="evidence" value="ECO:0007669"/>
    <property type="project" value="UniProtKB-KW"/>
</dbReference>
<sequence length="146" mass="15830">MIILDTNVISETQKKAPDDAVMDWLDAQDPTNLYLSTITAAELVFGVQSMPEGKRRDGLAKAVAGILEEDFAGRLLPFDEAAAWVYGERIAAARKRGYAISMADGQIAAIALSRPEAMVATRDRTPFVALGVDVLDPWALGGPRRR</sequence>
<dbReference type="GO" id="GO:0000287">
    <property type="term" value="F:magnesium ion binding"/>
    <property type="evidence" value="ECO:0007669"/>
    <property type="project" value="UniProtKB-UniRule"/>
</dbReference>
<dbReference type="HAMAP" id="MF_00265">
    <property type="entry name" value="VapC_Nob1"/>
    <property type="match status" value="1"/>
</dbReference>
<evidence type="ECO:0000256" key="7">
    <source>
        <dbReference type="ARBA" id="ARBA00038093"/>
    </source>
</evidence>